<keyword evidence="3" id="KW-1185">Reference proteome</keyword>
<feature type="region of interest" description="Disordered" evidence="1">
    <location>
        <begin position="1"/>
        <end position="40"/>
    </location>
</feature>
<feature type="region of interest" description="Disordered" evidence="1">
    <location>
        <begin position="290"/>
        <end position="327"/>
    </location>
</feature>
<accession>A0A0S4IHE7</accession>
<feature type="compositionally biased region" description="Low complexity" evidence="1">
    <location>
        <begin position="291"/>
        <end position="302"/>
    </location>
</feature>
<protein>
    <submittedName>
        <fullName evidence="2">Uncharacterized protein</fullName>
    </submittedName>
</protein>
<gene>
    <name evidence="2" type="ORF">BSAL_50600</name>
</gene>
<dbReference type="Proteomes" id="UP000051952">
    <property type="component" value="Unassembled WGS sequence"/>
</dbReference>
<sequence>MTTGDHNNSRRRQVASATSISAASASRKRRSFAERSVAGDTVATSSAVSTSLAAFNKSSSRSIGNSSLPPSYSAAGATKARDDAYKLLQQNISFLSTRKQELQRHLALCLREHRTLTAAVRGAQERQRELHDAKASLHSQLLQMSMITSAMASVGRGTSFRGSPPLTPHRPCSNDLHFLSTHRNLSITINRSSGSNICRIMALLLRLPALTKILLMTIQKSLSQKESSAVFEHSARLEALEDELRRGVQGSVSTHHDLVSIERKAQHMVTLLDRAADAEVQVLQGAFPDYSSSSVTRSTSTTHNFNKPRATHSNDQQHQHAAANNDQQQQQRLNVVFVNASPMFPDMTIDDCADLLLQMSALCVTASEVSLRLRRTIENGHVSAALTSQSLALQLSRGEKIAEAKHDEAELLHQAALNEEVRLKSKKSDLLQQLQGIQHRQEHIQHTLKLRVTLGVTNATTARGTSSGSVVTNGSHTTRPLRGRSKSPSSQQLDKGFPSREVQVTVVPTTDKGFRVPAGTVEQQNAANSRRGVSTNFLIAANTEPFPHDVVQGGDAVVALLSQERGMLELQAAEIIAKIAHLDVTLKRVLLEKQHHRLDAEASTVRSAACVSLSPARSPSAVRSPEVLSPTTRTPPVA</sequence>
<feature type="region of interest" description="Disordered" evidence="1">
    <location>
        <begin position="461"/>
        <end position="498"/>
    </location>
</feature>
<feature type="compositionally biased region" description="Low complexity" evidence="1">
    <location>
        <begin position="464"/>
        <end position="478"/>
    </location>
</feature>
<dbReference type="AlphaFoldDB" id="A0A0S4IHE7"/>
<evidence type="ECO:0000256" key="1">
    <source>
        <dbReference type="SAM" id="MobiDB-lite"/>
    </source>
</evidence>
<feature type="region of interest" description="Disordered" evidence="1">
    <location>
        <begin position="615"/>
        <end position="638"/>
    </location>
</feature>
<feature type="compositionally biased region" description="Low complexity" evidence="1">
    <location>
        <begin position="314"/>
        <end position="327"/>
    </location>
</feature>
<reference evidence="3" key="1">
    <citation type="submission" date="2015-09" db="EMBL/GenBank/DDBJ databases">
        <authorList>
            <consortium name="Pathogen Informatics"/>
        </authorList>
    </citation>
    <scope>NUCLEOTIDE SEQUENCE [LARGE SCALE GENOMIC DNA]</scope>
    <source>
        <strain evidence="3">Lake Konstanz</strain>
    </source>
</reference>
<feature type="compositionally biased region" description="Low complexity" evidence="1">
    <location>
        <begin position="615"/>
        <end position="624"/>
    </location>
</feature>
<feature type="compositionally biased region" description="Polar residues" evidence="1">
    <location>
        <begin position="629"/>
        <end position="638"/>
    </location>
</feature>
<name>A0A0S4IHE7_BODSA</name>
<evidence type="ECO:0000313" key="3">
    <source>
        <dbReference type="Proteomes" id="UP000051952"/>
    </source>
</evidence>
<feature type="compositionally biased region" description="Low complexity" evidence="1">
    <location>
        <begin position="15"/>
        <end position="25"/>
    </location>
</feature>
<proteinExistence type="predicted"/>
<dbReference type="EMBL" id="CYKH01000044">
    <property type="protein sequence ID" value="CUE64528.1"/>
    <property type="molecule type" value="Genomic_DNA"/>
</dbReference>
<organism evidence="2 3">
    <name type="scientific">Bodo saltans</name>
    <name type="common">Flagellated protozoan</name>
    <dbReference type="NCBI Taxonomy" id="75058"/>
    <lineage>
        <taxon>Eukaryota</taxon>
        <taxon>Discoba</taxon>
        <taxon>Euglenozoa</taxon>
        <taxon>Kinetoplastea</taxon>
        <taxon>Metakinetoplastina</taxon>
        <taxon>Eubodonida</taxon>
        <taxon>Bodonidae</taxon>
        <taxon>Bodo</taxon>
    </lineage>
</organism>
<evidence type="ECO:0000313" key="2">
    <source>
        <dbReference type="EMBL" id="CUE64528.1"/>
    </source>
</evidence>